<keyword evidence="2" id="KW-1185">Reference proteome</keyword>
<evidence type="ECO:0000313" key="2">
    <source>
        <dbReference type="Proteomes" id="UP000790709"/>
    </source>
</evidence>
<comment type="caution">
    <text evidence="1">The sequence shown here is derived from an EMBL/GenBank/DDBJ whole genome shotgun (WGS) entry which is preliminary data.</text>
</comment>
<reference evidence="1" key="1">
    <citation type="journal article" date="2021" name="New Phytol.">
        <title>Evolutionary innovations through gain and loss of genes in the ectomycorrhizal Boletales.</title>
        <authorList>
            <person name="Wu G."/>
            <person name="Miyauchi S."/>
            <person name="Morin E."/>
            <person name="Kuo A."/>
            <person name="Drula E."/>
            <person name="Varga T."/>
            <person name="Kohler A."/>
            <person name="Feng B."/>
            <person name="Cao Y."/>
            <person name="Lipzen A."/>
            <person name="Daum C."/>
            <person name="Hundley H."/>
            <person name="Pangilinan J."/>
            <person name="Johnson J."/>
            <person name="Barry K."/>
            <person name="LaButti K."/>
            <person name="Ng V."/>
            <person name="Ahrendt S."/>
            <person name="Min B."/>
            <person name="Choi I.G."/>
            <person name="Park H."/>
            <person name="Plett J.M."/>
            <person name="Magnuson J."/>
            <person name="Spatafora J.W."/>
            <person name="Nagy L.G."/>
            <person name="Henrissat B."/>
            <person name="Grigoriev I.V."/>
            <person name="Yang Z.L."/>
            <person name="Xu J."/>
            <person name="Martin F.M."/>
        </authorList>
    </citation>
    <scope>NUCLEOTIDE SEQUENCE</scope>
    <source>
        <strain evidence="1">KUC20120723A-06</strain>
    </source>
</reference>
<organism evidence="1 2">
    <name type="scientific">Leucogyrophana mollusca</name>
    <dbReference type="NCBI Taxonomy" id="85980"/>
    <lineage>
        <taxon>Eukaryota</taxon>
        <taxon>Fungi</taxon>
        <taxon>Dikarya</taxon>
        <taxon>Basidiomycota</taxon>
        <taxon>Agaricomycotina</taxon>
        <taxon>Agaricomycetes</taxon>
        <taxon>Agaricomycetidae</taxon>
        <taxon>Boletales</taxon>
        <taxon>Boletales incertae sedis</taxon>
        <taxon>Leucogyrophana</taxon>
    </lineage>
</organism>
<dbReference type="Proteomes" id="UP000790709">
    <property type="component" value="Unassembled WGS sequence"/>
</dbReference>
<dbReference type="EMBL" id="MU266419">
    <property type="protein sequence ID" value="KAH7924663.1"/>
    <property type="molecule type" value="Genomic_DNA"/>
</dbReference>
<name>A0ACB8BHC6_9AGAM</name>
<evidence type="ECO:0000313" key="1">
    <source>
        <dbReference type="EMBL" id="KAH7924663.1"/>
    </source>
</evidence>
<protein>
    <submittedName>
        <fullName evidence="1">Uncharacterized protein</fullName>
    </submittedName>
</protein>
<accession>A0ACB8BHC6</accession>
<gene>
    <name evidence="1" type="ORF">BV22DRAFT_1129637</name>
</gene>
<proteinExistence type="predicted"/>
<sequence length="476" mass="53669">MGKQEDSLSSSARTIGIRKQQEDATNRSLANSALTPGKPKGSPSGPGKYGKLRIDTADAKSLPPRYTKEKEVPEARPAFTIENTFESPNTLETENIRKKDDSSRGEYPDDGDDDFFPPLHSTATEDQDGAIHGEYPDDGDDNFFPPLRSTATEGLLAVIRDIVDRVLANSPLRLIDTVHGSLCSPSDRRAMFEESFEFGSLLFLITNPPVLQHADSIRKVVERYFGYVMLSHRWQDDEPLYGSLEPNIYEMPASRGIAKLQGFCRTARNLGYRWAWSDTCCIDKTSSLELQETIVSMFSWYRGSALTIVYLYDFHLSDSEDLKRSDWFTRGWTLLEAIAPRIVRFYNSQWQPYIDSKQFNHKSVEPFLELLASATGVPKESLRDFTPGRHRAAEVLRWASNRMTTLPEDMAYSLMGLLDVQITVIYGEGERAYHRLLDALGLDTWSGIEQRQFKVLQSPVPQDAEGSGSSSSQTMQ</sequence>